<dbReference type="InterPro" id="IPR004165">
    <property type="entry name" value="CoA_trans_fam_I"/>
</dbReference>
<dbReference type="InterPro" id="IPR004164">
    <property type="entry name" value="CoA_transf_AS"/>
</dbReference>
<dbReference type="PROSITE" id="PS01274">
    <property type="entry name" value="COA_TRANSF_2"/>
    <property type="match status" value="1"/>
</dbReference>
<keyword evidence="2 3" id="KW-0808">Transferase</keyword>
<dbReference type="PANTHER" id="PTHR13707:SF60">
    <property type="entry name" value="ACETATE COA-TRANSFERASE SUBUNIT ALPHA"/>
    <property type="match status" value="1"/>
</dbReference>
<keyword evidence="4" id="KW-1185">Reference proteome</keyword>
<dbReference type="SMART" id="SM00882">
    <property type="entry name" value="CoA_trans"/>
    <property type="match status" value="1"/>
</dbReference>
<dbReference type="AlphaFoldDB" id="A0A1M5YP53"/>
<dbReference type="Proteomes" id="UP000184226">
    <property type="component" value="Unassembled WGS sequence"/>
</dbReference>
<dbReference type="Pfam" id="PF01144">
    <property type="entry name" value="CoA_trans"/>
    <property type="match status" value="1"/>
</dbReference>
<dbReference type="SUPFAM" id="SSF100950">
    <property type="entry name" value="NagB/RpiA/CoA transferase-like"/>
    <property type="match status" value="1"/>
</dbReference>
<dbReference type="PANTHER" id="PTHR13707">
    <property type="entry name" value="KETOACID-COENZYME A TRANSFERASE"/>
    <property type="match status" value="1"/>
</dbReference>
<sequence>MNDVKKLSRDRVAQLVAADILPGSYVNIGLGMPTLVAKYLDPDKEIILHSENGILGIEDVSPGDDGDEDLINASKARLQLIRGASICDQSLSFAMMRGGHLDATLLGAFQVSSNGDIASWATDDSEAVPGIGGAMDLVAGARKVIVVMEHTTRAGAPRLLESCSFPLTGKGAVNTVYTDMAIIDIDPERGFVVRAMVEGMARDALQASTGAPLAFPDKLIFI</sequence>
<dbReference type="EMBL" id="FQXE01000010">
    <property type="protein sequence ID" value="SHI13669.1"/>
    <property type="molecule type" value="Genomic_DNA"/>
</dbReference>
<name>A0A1M5YP53_9BURK</name>
<organism evidence="3 4">
    <name type="scientific">Pollutimonas bauzanensis</name>
    <dbReference type="NCBI Taxonomy" id="658167"/>
    <lineage>
        <taxon>Bacteria</taxon>
        <taxon>Pseudomonadati</taxon>
        <taxon>Pseudomonadota</taxon>
        <taxon>Betaproteobacteria</taxon>
        <taxon>Burkholderiales</taxon>
        <taxon>Alcaligenaceae</taxon>
        <taxon>Pollutimonas</taxon>
    </lineage>
</organism>
<dbReference type="InterPro" id="IPR037171">
    <property type="entry name" value="NagB/RpiA_transferase-like"/>
</dbReference>
<dbReference type="OrthoDB" id="3369756at2"/>
<dbReference type="InterPro" id="IPR012791">
    <property type="entry name" value="3-oxoacid_CoA-transf_B"/>
</dbReference>
<dbReference type="STRING" id="658167.SAMN04488135_11012"/>
<dbReference type="RefSeq" id="WP_073105190.1">
    <property type="nucleotide sequence ID" value="NZ_FQXE01000010.1"/>
</dbReference>
<evidence type="ECO:0000313" key="4">
    <source>
        <dbReference type="Proteomes" id="UP000184226"/>
    </source>
</evidence>
<evidence type="ECO:0000313" key="3">
    <source>
        <dbReference type="EMBL" id="SHI13669.1"/>
    </source>
</evidence>
<dbReference type="Gene3D" id="3.40.1080.10">
    <property type="entry name" value="Glutaconate Coenzyme A-transferase"/>
    <property type="match status" value="1"/>
</dbReference>
<protein>
    <submittedName>
        <fullName evidence="3">3-oxoadipate CoA-transferase, beta subunit</fullName>
    </submittedName>
</protein>
<comment type="similarity">
    <text evidence="1">Belongs to the 3-oxoacid CoA-transferase subunit B family.</text>
</comment>
<evidence type="ECO:0000256" key="1">
    <source>
        <dbReference type="ARBA" id="ARBA00007047"/>
    </source>
</evidence>
<dbReference type="NCBIfam" id="TIGR02428">
    <property type="entry name" value="pcaJ_scoB_fam"/>
    <property type="match status" value="1"/>
</dbReference>
<dbReference type="GO" id="GO:0008410">
    <property type="term" value="F:CoA-transferase activity"/>
    <property type="evidence" value="ECO:0007669"/>
    <property type="project" value="InterPro"/>
</dbReference>
<accession>A0A1M5YP53</accession>
<gene>
    <name evidence="3" type="ORF">SAMN04488135_11012</name>
</gene>
<proteinExistence type="inferred from homology"/>
<reference evidence="3 4" key="1">
    <citation type="submission" date="2016-11" db="EMBL/GenBank/DDBJ databases">
        <authorList>
            <person name="Jaros S."/>
            <person name="Januszkiewicz K."/>
            <person name="Wedrychowicz H."/>
        </authorList>
    </citation>
    <scope>NUCLEOTIDE SEQUENCE [LARGE SCALE GENOMIC DNA]</scope>
    <source>
        <strain evidence="3 4">CGMCC 1.10190</strain>
    </source>
</reference>
<evidence type="ECO:0000256" key="2">
    <source>
        <dbReference type="ARBA" id="ARBA00022679"/>
    </source>
</evidence>